<dbReference type="EMBL" id="VFET01000010">
    <property type="protein sequence ID" value="TWS03973.1"/>
    <property type="molecule type" value="Genomic_DNA"/>
</dbReference>
<dbReference type="InterPro" id="IPR010546">
    <property type="entry name" value="DUF1120"/>
</dbReference>
<evidence type="ECO:0000313" key="4">
    <source>
        <dbReference type="Proteomes" id="UP000182858"/>
    </source>
</evidence>
<proteinExistence type="predicted"/>
<evidence type="ECO:0000313" key="5">
    <source>
        <dbReference type="Proteomes" id="UP000317951"/>
    </source>
</evidence>
<feature type="signal peptide" evidence="1">
    <location>
        <begin position="1"/>
        <end position="22"/>
    </location>
</feature>
<dbReference type="AlphaFoldDB" id="A0A5C5QF81"/>
<evidence type="ECO:0000256" key="1">
    <source>
        <dbReference type="SAM" id="SignalP"/>
    </source>
</evidence>
<dbReference type="RefSeq" id="WP_010564030.1">
    <property type="nucleotide sequence ID" value="NZ_CP091043.1"/>
</dbReference>
<keyword evidence="1" id="KW-0732">Signal</keyword>
<dbReference type="GeneID" id="78554928"/>
<dbReference type="OrthoDB" id="6602106at2"/>
<organism evidence="3 5">
    <name type="scientific">Pseudomonas extremaustralis</name>
    <dbReference type="NCBI Taxonomy" id="359110"/>
    <lineage>
        <taxon>Bacteria</taxon>
        <taxon>Pseudomonadati</taxon>
        <taxon>Pseudomonadota</taxon>
        <taxon>Gammaproteobacteria</taxon>
        <taxon>Pseudomonadales</taxon>
        <taxon>Pseudomonadaceae</taxon>
        <taxon>Pseudomonas</taxon>
    </lineage>
</organism>
<reference evidence="2 4" key="1">
    <citation type="submission" date="2016-10" db="EMBL/GenBank/DDBJ databases">
        <authorList>
            <person name="Varghese N."/>
            <person name="Submissions S."/>
        </authorList>
    </citation>
    <scope>NUCLEOTIDE SEQUENCE [LARGE SCALE GENOMIC DNA]</scope>
    <source>
        <strain evidence="2 4">DSM 17835</strain>
    </source>
</reference>
<reference evidence="3 5" key="2">
    <citation type="submission" date="2019-06" db="EMBL/GenBank/DDBJ databases">
        <title>Pseudomonas bimorpha sp. nov. isolated from bovine raw milk and skim milk concentrate.</title>
        <authorList>
            <person name="Hofmann K."/>
            <person name="Huptas C."/>
            <person name="Doll E."/>
            <person name="Scherer S."/>
            <person name="Wenning M."/>
        </authorList>
    </citation>
    <scope>NUCLEOTIDE SEQUENCE [LARGE SCALE GENOMIC DNA]</scope>
    <source>
        <strain evidence="3 5">DSM 17835</strain>
    </source>
</reference>
<evidence type="ECO:0000313" key="2">
    <source>
        <dbReference type="EMBL" id="SDF63450.1"/>
    </source>
</evidence>
<protein>
    <submittedName>
        <fullName evidence="3">DUF1120 domain-containing protein</fullName>
    </submittedName>
</protein>
<dbReference type="Proteomes" id="UP000182858">
    <property type="component" value="Chromosome I"/>
</dbReference>
<keyword evidence="4" id="KW-1185">Reference proteome</keyword>
<name>A0A5C5QF81_9PSED</name>
<sequence>MRNSLTLLSTALLLNLFSTAYAASAIDLSVKGLITPSACSPILSGGGVIDHGKLSAGDLNQGNPTYLPKHTVQMNVSCEAQTLFGLKAIDNRTASGSSSSFGLGFVNGDKKLGWFYLYFNNPVMDGATARSIVSYDNGNTWRPEDMFEPGPLFAISTPADTSLPIAGRELAVELEIATGIYDAAGMDLSQEVPLDGSATIEVKYL</sequence>
<evidence type="ECO:0000313" key="3">
    <source>
        <dbReference type="EMBL" id="TWS03973.1"/>
    </source>
</evidence>
<feature type="chain" id="PRO_5022658816" evidence="1">
    <location>
        <begin position="23"/>
        <end position="205"/>
    </location>
</feature>
<accession>A0A5C5QF81</accession>
<dbReference type="EMBL" id="LT629689">
    <property type="protein sequence ID" value="SDF63450.1"/>
    <property type="molecule type" value="Genomic_DNA"/>
</dbReference>
<gene>
    <name evidence="3" type="ORF">FIV36_13545</name>
    <name evidence="2" type="ORF">SAMN05216591_3536</name>
</gene>
<dbReference type="Pfam" id="PF06551">
    <property type="entry name" value="DUF1120"/>
    <property type="match status" value="1"/>
</dbReference>
<dbReference type="Proteomes" id="UP000317951">
    <property type="component" value="Unassembled WGS sequence"/>
</dbReference>